<dbReference type="Proteomes" id="UP001159364">
    <property type="component" value="Linkage Group LG02"/>
</dbReference>
<accession>A0AAV8U3S5</accession>
<evidence type="ECO:0000256" key="2">
    <source>
        <dbReference type="ARBA" id="ARBA00023015"/>
    </source>
</evidence>
<evidence type="ECO:0000259" key="8">
    <source>
        <dbReference type="PROSITE" id="PS51519"/>
    </source>
</evidence>
<keyword evidence="4" id="KW-0238">DNA-binding</keyword>
<comment type="caution">
    <text evidence="9">The sequence shown here is derived from an EMBL/GenBank/DDBJ whole genome shotgun (WGS) entry which is preliminary data.</text>
</comment>
<dbReference type="AlphaFoldDB" id="A0AAV8U3S5"/>
<dbReference type="GO" id="GO:0003700">
    <property type="term" value="F:DNA-binding transcription factor activity"/>
    <property type="evidence" value="ECO:0007669"/>
    <property type="project" value="InterPro"/>
</dbReference>
<evidence type="ECO:0000256" key="1">
    <source>
        <dbReference type="ARBA" id="ARBA00004049"/>
    </source>
</evidence>
<sequence>MFISVGCVYIAVYAYLLLISFPHLSFKKTTGLCQFKHLFKFPLSLILCFGCGIKMASQSFQGFSKNELAVAKEEGLRILQPPCDFSGNGYSLLDWEHYELLPVQENLLDAIPLFESFPTDPLYASLDLVESPYVSPEDAVLSKGGYGYTGLWNELGSLFESKRPPLLLSNNEKTDTELREEKRAKRCREEKSNNNSSITKVLTRQTISRYFYMPITQAARELNVGLTLLKKRCRHLGIRRWPHRKLMSLQTLIKNVQELGKSGEGSEVKLREAIEILERERKLLEEMPDMQLENKTKRLRQACFKANYKKRKLLGTNINTQCTSSGACSRSCLDATITNNQDCYEDDDDAEEIKSLLFCDSYSSSNIML</sequence>
<evidence type="ECO:0000313" key="9">
    <source>
        <dbReference type="EMBL" id="KAJ8773015.1"/>
    </source>
</evidence>
<dbReference type="GO" id="GO:0003677">
    <property type="term" value="F:DNA binding"/>
    <property type="evidence" value="ECO:0007669"/>
    <property type="project" value="UniProtKB-KW"/>
</dbReference>
<evidence type="ECO:0000256" key="7">
    <source>
        <dbReference type="SAM" id="Phobius"/>
    </source>
</evidence>
<keyword evidence="10" id="KW-1185">Reference proteome</keyword>
<proteinExistence type="predicted"/>
<dbReference type="InterPro" id="IPR044607">
    <property type="entry name" value="RKD-like"/>
</dbReference>
<feature type="transmembrane region" description="Helical" evidence="7">
    <location>
        <begin position="6"/>
        <end position="26"/>
    </location>
</feature>
<keyword evidence="6" id="KW-0539">Nucleus</keyword>
<evidence type="ECO:0000256" key="6">
    <source>
        <dbReference type="ARBA" id="ARBA00023242"/>
    </source>
</evidence>
<reference evidence="9 10" key="1">
    <citation type="submission" date="2021-09" db="EMBL/GenBank/DDBJ databases">
        <title>Genomic insights and catalytic innovation underlie evolution of tropane alkaloids biosynthesis.</title>
        <authorList>
            <person name="Wang Y.-J."/>
            <person name="Tian T."/>
            <person name="Huang J.-P."/>
            <person name="Huang S.-X."/>
        </authorList>
    </citation>
    <scope>NUCLEOTIDE SEQUENCE [LARGE SCALE GENOMIC DNA]</scope>
    <source>
        <strain evidence="9">KIB-2018</strain>
        <tissue evidence="9">Leaf</tissue>
    </source>
</reference>
<evidence type="ECO:0000313" key="10">
    <source>
        <dbReference type="Proteomes" id="UP001159364"/>
    </source>
</evidence>
<dbReference type="PANTHER" id="PTHR46373:SF20">
    <property type="entry name" value="PROTEIN RKD1"/>
    <property type="match status" value="1"/>
</dbReference>
<evidence type="ECO:0000256" key="3">
    <source>
        <dbReference type="ARBA" id="ARBA00023054"/>
    </source>
</evidence>
<gene>
    <name evidence="9" type="ORF">K2173_028192</name>
</gene>
<dbReference type="InterPro" id="IPR003035">
    <property type="entry name" value="RWP-RK_dom"/>
</dbReference>
<dbReference type="EMBL" id="JAIWQS010000002">
    <property type="protein sequence ID" value="KAJ8773015.1"/>
    <property type="molecule type" value="Genomic_DNA"/>
</dbReference>
<dbReference type="PROSITE" id="PS51519">
    <property type="entry name" value="RWP_RK"/>
    <property type="match status" value="1"/>
</dbReference>
<keyword evidence="2" id="KW-0805">Transcription regulation</keyword>
<keyword evidence="7" id="KW-0812">Transmembrane</keyword>
<keyword evidence="7" id="KW-1133">Transmembrane helix</keyword>
<dbReference type="PANTHER" id="PTHR46373">
    <property type="entry name" value="PROTEIN RKD4"/>
    <property type="match status" value="1"/>
</dbReference>
<organism evidence="9 10">
    <name type="scientific">Erythroxylum novogranatense</name>
    <dbReference type="NCBI Taxonomy" id="1862640"/>
    <lineage>
        <taxon>Eukaryota</taxon>
        <taxon>Viridiplantae</taxon>
        <taxon>Streptophyta</taxon>
        <taxon>Embryophyta</taxon>
        <taxon>Tracheophyta</taxon>
        <taxon>Spermatophyta</taxon>
        <taxon>Magnoliopsida</taxon>
        <taxon>eudicotyledons</taxon>
        <taxon>Gunneridae</taxon>
        <taxon>Pentapetalae</taxon>
        <taxon>rosids</taxon>
        <taxon>fabids</taxon>
        <taxon>Malpighiales</taxon>
        <taxon>Erythroxylaceae</taxon>
        <taxon>Erythroxylum</taxon>
    </lineage>
</organism>
<comment type="function">
    <text evidence="1">Putative transcription factor.</text>
</comment>
<protein>
    <recommendedName>
        <fullName evidence="8">RWP-RK domain-containing protein</fullName>
    </recommendedName>
</protein>
<dbReference type="Pfam" id="PF02042">
    <property type="entry name" value="RWP-RK"/>
    <property type="match status" value="1"/>
</dbReference>
<keyword evidence="3" id="KW-0175">Coiled coil</keyword>
<evidence type="ECO:0000256" key="4">
    <source>
        <dbReference type="ARBA" id="ARBA00023125"/>
    </source>
</evidence>
<name>A0AAV8U3S5_9ROSI</name>
<keyword evidence="5" id="KW-0804">Transcription</keyword>
<keyword evidence="7" id="KW-0472">Membrane</keyword>
<evidence type="ECO:0000256" key="5">
    <source>
        <dbReference type="ARBA" id="ARBA00023163"/>
    </source>
</evidence>
<feature type="domain" description="RWP-RK" evidence="8">
    <location>
        <begin position="179"/>
        <end position="269"/>
    </location>
</feature>